<evidence type="ECO:0000313" key="3">
    <source>
        <dbReference type="EMBL" id="SUU34616.1"/>
    </source>
</evidence>
<dbReference type="EMBL" id="NLFK01000001">
    <property type="protein sequence ID" value="OZN25857.1"/>
    <property type="molecule type" value="Genomic_DNA"/>
</dbReference>
<gene>
    <name evidence="2" type="ORF">CFY87_01215</name>
    <name evidence="3" type="ORF">NCTC10851_00467</name>
</gene>
<accession>A0A263HGP9</accession>
<dbReference type="Proteomes" id="UP000215738">
    <property type="component" value="Unassembled WGS sequence"/>
</dbReference>
<feature type="domain" description="Putative zinc-finger" evidence="1">
    <location>
        <begin position="3"/>
        <end position="37"/>
    </location>
</feature>
<proteinExistence type="predicted"/>
<dbReference type="AlphaFoldDB" id="A0A263HGP9"/>
<name>A0A263HGP9_9PAST</name>
<dbReference type="InterPro" id="IPR027383">
    <property type="entry name" value="Znf_put"/>
</dbReference>
<evidence type="ECO:0000313" key="2">
    <source>
        <dbReference type="EMBL" id="OZN25857.1"/>
    </source>
</evidence>
<dbReference type="InParanoid" id="A0A263HGP9"/>
<dbReference type="Pfam" id="PF13490">
    <property type="entry name" value="zf-HC2"/>
    <property type="match status" value="1"/>
</dbReference>
<dbReference type="EMBL" id="UFSB01000001">
    <property type="protein sequence ID" value="SUU34616.1"/>
    <property type="molecule type" value="Genomic_DNA"/>
</dbReference>
<dbReference type="RefSeq" id="WP_094945488.1">
    <property type="nucleotide sequence ID" value="NZ_NLFK01000001.1"/>
</dbReference>
<evidence type="ECO:0000313" key="5">
    <source>
        <dbReference type="Proteomes" id="UP000254507"/>
    </source>
</evidence>
<sequence>MNCLKVTKLISDSQERQLSFAEKVGARMHLIICPYCRNFKRNNEQVSKMMKKFAKG</sequence>
<dbReference type="OrthoDB" id="8374021at2"/>
<keyword evidence="4" id="KW-1185">Reference proteome</keyword>
<organism evidence="3 5">
    <name type="scientific">Actinobacillus seminis</name>
    <dbReference type="NCBI Taxonomy" id="722"/>
    <lineage>
        <taxon>Bacteria</taxon>
        <taxon>Pseudomonadati</taxon>
        <taxon>Pseudomonadota</taxon>
        <taxon>Gammaproteobacteria</taxon>
        <taxon>Pasteurellales</taxon>
        <taxon>Pasteurellaceae</taxon>
        <taxon>Actinobacillus</taxon>
    </lineage>
</organism>
<evidence type="ECO:0000259" key="1">
    <source>
        <dbReference type="Pfam" id="PF13490"/>
    </source>
</evidence>
<dbReference type="Proteomes" id="UP000254507">
    <property type="component" value="Unassembled WGS sequence"/>
</dbReference>
<protein>
    <submittedName>
        <fullName evidence="2">DsDNA-mimic protein</fullName>
    </submittedName>
</protein>
<reference evidence="2 4" key="1">
    <citation type="submission" date="2017-07" db="EMBL/GenBank/DDBJ databases">
        <title>Virulence factors identified in Actinobacillus seminis.</title>
        <authorList>
            <person name="Negrete-Abascal E."/>
            <person name="Vaca-Pacheco S."/>
            <person name="Montes-Garcia F."/>
            <person name="Leyto-Gil A.M."/>
            <person name="Fragoso-Garcia E."/>
            <person name="Carvente-Garcia R."/>
            <person name="Perez-Agueros S."/>
            <person name="Castelan-Sanchez H.G."/>
            <person name="Garcia-Molina A."/>
            <person name="Villamar T.E."/>
            <person name="Vazquez-Cruz C."/>
        </authorList>
    </citation>
    <scope>NUCLEOTIDE SEQUENCE [LARGE SCALE GENOMIC DNA]</scope>
    <source>
        <strain evidence="2 4">ATCC 15768</strain>
    </source>
</reference>
<evidence type="ECO:0000313" key="4">
    <source>
        <dbReference type="Proteomes" id="UP000215738"/>
    </source>
</evidence>
<reference evidence="3 5" key="2">
    <citation type="submission" date="2018-06" db="EMBL/GenBank/DDBJ databases">
        <authorList>
            <consortium name="Pathogen Informatics"/>
            <person name="Doyle S."/>
        </authorList>
    </citation>
    <scope>NUCLEOTIDE SEQUENCE [LARGE SCALE GENOMIC DNA]</scope>
    <source>
        <strain evidence="3 5">NCTC10851</strain>
    </source>
</reference>